<dbReference type="InterPro" id="IPR011604">
    <property type="entry name" value="PDDEXK-like_dom_sf"/>
</dbReference>
<proteinExistence type="predicted"/>
<dbReference type="Proteomes" id="UP001500235">
    <property type="component" value="Unassembled WGS sequence"/>
</dbReference>
<feature type="domain" description="PD-(D/E)XK endonuclease-like" evidence="1">
    <location>
        <begin position="337"/>
        <end position="612"/>
    </location>
</feature>
<gene>
    <name evidence="2" type="ORF">GCM10022280_18430</name>
</gene>
<sequence length="618" mass="67034">MLPLSFAAAWAPFNAKALLDLLMLPRPPIPRKEARKLAYALSREPGTGGTRWANAWAEIEADLDARVVGGELTRSKADKLLASWREWTTAGSYTRTEGMPASSARAIAARVGQWALQSDAGNEDPLLLTVAGAARALAEAIDFLDLDTLPALVLERMLEQVLADGAKNPAHIARAGGLRCVVSPAAIWKKAPRIIWWNLKGPGEKAPLSPWTKAEAGVLAAAGCTLEAPATFARRTALAHANAVRRAGERLLLVTPALCGGEQTTSHPLAHQLESMVAPVRDRVTWRAERLFEASGEFLAGRELRRERLSVDTPPQVRAVWSLPEGARAKLAGRVESATSFERLADCQMRWMLLEVIRVSRSRVADVPGPDQLLGNLAHEIANRVLRPGVPDDPTAILAEAQHEFERALEAIATPLQQPEYAGELAAARSRVPQALAQLAGMLREMGVEIVGTELERSRDFGQDLSVSGRLDLVVRHPVHGLGVIDLKWSRSVNRRRTEIAEGRAVQLATYGAVADDVGSERAQGAYYLLNQRRLLGLPGSFLADEAIETERSLEGTWTAMVTTWRSWRNLALKGALVATGAETAEDHIPADLPLMPGTEPCQYCELTGLCRVAAETI</sequence>
<accession>A0ABP7T0E3</accession>
<dbReference type="InterPro" id="IPR038726">
    <property type="entry name" value="PDDEXK_AddAB-type"/>
</dbReference>
<keyword evidence="3" id="KW-1185">Reference proteome</keyword>
<evidence type="ECO:0000313" key="3">
    <source>
        <dbReference type="Proteomes" id="UP001500235"/>
    </source>
</evidence>
<protein>
    <recommendedName>
        <fullName evidence="1">PD-(D/E)XK endonuclease-like domain-containing protein</fullName>
    </recommendedName>
</protein>
<dbReference type="EMBL" id="BAABBQ010000001">
    <property type="protein sequence ID" value="GAA4019045.1"/>
    <property type="molecule type" value="Genomic_DNA"/>
</dbReference>
<dbReference type="Gene3D" id="3.90.320.10">
    <property type="match status" value="1"/>
</dbReference>
<comment type="caution">
    <text evidence="2">The sequence shown here is derived from an EMBL/GenBank/DDBJ whole genome shotgun (WGS) entry which is preliminary data.</text>
</comment>
<organism evidence="2 3">
    <name type="scientific">Sphingomonas swuensis</name>
    <dbReference type="NCBI Taxonomy" id="977800"/>
    <lineage>
        <taxon>Bacteria</taxon>
        <taxon>Pseudomonadati</taxon>
        <taxon>Pseudomonadota</taxon>
        <taxon>Alphaproteobacteria</taxon>
        <taxon>Sphingomonadales</taxon>
        <taxon>Sphingomonadaceae</taxon>
        <taxon>Sphingomonas</taxon>
    </lineage>
</organism>
<name>A0ABP7T0E3_9SPHN</name>
<evidence type="ECO:0000313" key="2">
    <source>
        <dbReference type="EMBL" id="GAA4019045.1"/>
    </source>
</evidence>
<reference evidence="3" key="1">
    <citation type="journal article" date="2019" name="Int. J. Syst. Evol. Microbiol.">
        <title>The Global Catalogue of Microorganisms (GCM) 10K type strain sequencing project: providing services to taxonomists for standard genome sequencing and annotation.</title>
        <authorList>
            <consortium name="The Broad Institute Genomics Platform"/>
            <consortium name="The Broad Institute Genome Sequencing Center for Infectious Disease"/>
            <person name="Wu L."/>
            <person name="Ma J."/>
        </authorList>
    </citation>
    <scope>NUCLEOTIDE SEQUENCE [LARGE SCALE GENOMIC DNA]</scope>
    <source>
        <strain evidence="3">JCM 17563</strain>
    </source>
</reference>
<dbReference type="Pfam" id="PF12705">
    <property type="entry name" value="PDDEXK_1"/>
    <property type="match status" value="1"/>
</dbReference>
<evidence type="ECO:0000259" key="1">
    <source>
        <dbReference type="Pfam" id="PF12705"/>
    </source>
</evidence>